<dbReference type="STRING" id="1116472.MGMO_63c00020"/>
<organism evidence="2 3">
    <name type="scientific">Methyloglobulus morosus KoM1</name>
    <dbReference type="NCBI Taxonomy" id="1116472"/>
    <lineage>
        <taxon>Bacteria</taxon>
        <taxon>Pseudomonadati</taxon>
        <taxon>Pseudomonadota</taxon>
        <taxon>Gammaproteobacteria</taxon>
        <taxon>Methylococcales</taxon>
        <taxon>Methylococcaceae</taxon>
        <taxon>Methyloglobulus</taxon>
    </lineage>
</organism>
<accession>V5BWL8</accession>
<feature type="domain" description="Putative regulatory protein FmdB zinc ribbon" evidence="1">
    <location>
        <begin position="1"/>
        <end position="43"/>
    </location>
</feature>
<comment type="caution">
    <text evidence="2">The sequence shown here is derived from an EMBL/GenBank/DDBJ whole genome shotgun (WGS) entry which is preliminary data.</text>
</comment>
<sequence>MPIYELQCPKCNHQFKGLVMANTQAPKEWVCSHCDSHEAKPIHVYENIHPLENEHAAGCPCCGGTSRNNF</sequence>
<dbReference type="eggNOG" id="ENOG502ZWPU">
    <property type="taxonomic scope" value="Bacteria"/>
</dbReference>
<keyword evidence="3" id="KW-1185">Reference proteome</keyword>
<dbReference type="SMART" id="SM00834">
    <property type="entry name" value="CxxC_CXXC_SSSS"/>
    <property type="match status" value="1"/>
</dbReference>
<proteinExistence type="predicted"/>
<dbReference type="EMBL" id="AYLO01000061">
    <property type="protein sequence ID" value="ESS72254.1"/>
    <property type="molecule type" value="Genomic_DNA"/>
</dbReference>
<name>V5BWL8_9GAMM</name>
<dbReference type="NCBIfam" id="TIGR02605">
    <property type="entry name" value="CxxC_CxxC_SSSS"/>
    <property type="match status" value="1"/>
</dbReference>
<dbReference type="AlphaFoldDB" id="V5BWL8"/>
<dbReference type="OrthoDB" id="9813321at2"/>
<dbReference type="InterPro" id="IPR013429">
    <property type="entry name" value="Regulatory_FmdB_Zinc_ribbon"/>
</dbReference>
<dbReference type="RefSeq" id="WP_023494710.1">
    <property type="nucleotide sequence ID" value="NZ_AYLO01000061.1"/>
</dbReference>
<reference evidence="2 3" key="1">
    <citation type="journal article" date="2013" name="Genome Announc.">
        <title>Draft Genome Sequence of the Methanotrophic Gammaproteobacterium Methyloglobulus morosus DSM 22980 Strain KoM1.</title>
        <authorList>
            <person name="Poehlein A."/>
            <person name="Deutzmann J.S."/>
            <person name="Daniel R."/>
            <person name="Simeonova D.D."/>
        </authorList>
    </citation>
    <scope>NUCLEOTIDE SEQUENCE [LARGE SCALE GENOMIC DNA]</scope>
    <source>
        <strain evidence="2 3">KoM1</strain>
    </source>
</reference>
<dbReference type="Pfam" id="PF09723">
    <property type="entry name" value="Zn_ribbon_8"/>
    <property type="match status" value="1"/>
</dbReference>
<evidence type="ECO:0000313" key="3">
    <source>
        <dbReference type="Proteomes" id="UP000017842"/>
    </source>
</evidence>
<dbReference type="Proteomes" id="UP000017842">
    <property type="component" value="Unassembled WGS sequence"/>
</dbReference>
<protein>
    <submittedName>
        <fullName evidence="2">Putative regulatory protein, FmdB family</fullName>
    </submittedName>
</protein>
<gene>
    <name evidence="2" type="ORF">MGMO_63c00020</name>
</gene>
<evidence type="ECO:0000259" key="1">
    <source>
        <dbReference type="SMART" id="SM00834"/>
    </source>
</evidence>
<evidence type="ECO:0000313" key="2">
    <source>
        <dbReference type="EMBL" id="ESS72254.1"/>
    </source>
</evidence>